<dbReference type="PROSITE" id="PS00211">
    <property type="entry name" value="ABC_TRANSPORTER_1"/>
    <property type="match status" value="1"/>
</dbReference>
<dbReference type="InterPro" id="IPR003593">
    <property type="entry name" value="AAA+_ATPase"/>
</dbReference>
<proteinExistence type="inferred from homology"/>
<accession>A0ABT7XQL4</accession>
<dbReference type="CDD" id="cd03293">
    <property type="entry name" value="ABC_NrtD_SsuB_transporters"/>
    <property type="match status" value="1"/>
</dbReference>
<keyword evidence="3" id="KW-1003">Cell membrane</keyword>
<dbReference type="GO" id="GO:0005524">
    <property type="term" value="F:ATP binding"/>
    <property type="evidence" value="ECO:0007669"/>
    <property type="project" value="UniProtKB-KW"/>
</dbReference>
<dbReference type="Gene3D" id="3.40.50.300">
    <property type="entry name" value="P-loop containing nucleotide triphosphate hydrolases"/>
    <property type="match status" value="1"/>
</dbReference>
<keyword evidence="6 10" id="KW-0067">ATP-binding</keyword>
<comment type="caution">
    <text evidence="10">The sequence shown here is derived from an EMBL/GenBank/DDBJ whole genome shotgun (WGS) entry which is preliminary data.</text>
</comment>
<keyword evidence="8" id="KW-0472">Membrane</keyword>
<evidence type="ECO:0000256" key="4">
    <source>
        <dbReference type="ARBA" id="ARBA00022519"/>
    </source>
</evidence>
<evidence type="ECO:0000256" key="6">
    <source>
        <dbReference type="ARBA" id="ARBA00022840"/>
    </source>
</evidence>
<organism evidence="10 11">
    <name type="scientific">Crenobacter oryzisoli</name>
    <dbReference type="NCBI Taxonomy" id="3056844"/>
    <lineage>
        <taxon>Bacteria</taxon>
        <taxon>Pseudomonadati</taxon>
        <taxon>Pseudomonadota</taxon>
        <taxon>Betaproteobacteria</taxon>
        <taxon>Neisseriales</taxon>
        <taxon>Neisseriaceae</taxon>
        <taxon>Crenobacter</taxon>
    </lineage>
</organism>
<dbReference type="SMART" id="SM00382">
    <property type="entry name" value="AAA"/>
    <property type="match status" value="1"/>
</dbReference>
<evidence type="ECO:0000256" key="1">
    <source>
        <dbReference type="ARBA" id="ARBA00005417"/>
    </source>
</evidence>
<dbReference type="PANTHER" id="PTHR42788">
    <property type="entry name" value="TAURINE IMPORT ATP-BINDING PROTEIN-RELATED"/>
    <property type="match status" value="1"/>
</dbReference>
<name>A0ABT7XQL4_9NEIS</name>
<evidence type="ECO:0000259" key="9">
    <source>
        <dbReference type="PROSITE" id="PS50893"/>
    </source>
</evidence>
<keyword evidence="5" id="KW-0547">Nucleotide-binding</keyword>
<dbReference type="PROSITE" id="PS50893">
    <property type="entry name" value="ABC_TRANSPORTER_2"/>
    <property type="match status" value="1"/>
</dbReference>
<dbReference type="RefSeq" id="WP_289830738.1">
    <property type="nucleotide sequence ID" value="NZ_JAUEDK010000026.1"/>
</dbReference>
<keyword evidence="11" id="KW-1185">Reference proteome</keyword>
<dbReference type="InterPro" id="IPR027417">
    <property type="entry name" value="P-loop_NTPase"/>
</dbReference>
<feature type="domain" description="ABC transporter" evidence="9">
    <location>
        <begin position="4"/>
        <end position="235"/>
    </location>
</feature>
<keyword evidence="2" id="KW-0813">Transport</keyword>
<dbReference type="EMBL" id="JAUEDK010000026">
    <property type="protein sequence ID" value="MDN0076087.1"/>
    <property type="molecule type" value="Genomic_DNA"/>
</dbReference>
<protein>
    <submittedName>
        <fullName evidence="10">Taurine ABC transporter ATP-binding protein</fullName>
    </submittedName>
</protein>
<keyword evidence="7" id="KW-1278">Translocase</keyword>
<dbReference type="PANTHER" id="PTHR42788:SF18">
    <property type="entry name" value="TAURINE IMPORT ATP-BINDING PROTEIN TAUB"/>
    <property type="match status" value="1"/>
</dbReference>
<sequence>MARLSVDNVSVHYPTPRGVVHALDKVSLEIASGDVVVALGASGCGKSTLLGLMAGFQRPDAGRVTLDGATITGPGADRGVVFQDDALMPWLSAADNVAFGLTLQKVGRSERRERAEALMRQVGLAGFEDHRIGELSGGMRQRLGLARALANRPDFLLMDEPLGALDALTRERIQSLILDIWRGTGTGIFLITHSIEEALFLATELVILSPRPGRIVRRLQPGFARRYAAGESARSIKADPDFVRAREDILNAHFAYDEEIEHAAH</sequence>
<dbReference type="InterPro" id="IPR003439">
    <property type="entry name" value="ABC_transporter-like_ATP-bd"/>
</dbReference>
<dbReference type="Proteomes" id="UP001168540">
    <property type="component" value="Unassembled WGS sequence"/>
</dbReference>
<evidence type="ECO:0000256" key="8">
    <source>
        <dbReference type="ARBA" id="ARBA00023136"/>
    </source>
</evidence>
<dbReference type="InterPro" id="IPR050166">
    <property type="entry name" value="ABC_transporter_ATP-bind"/>
</dbReference>
<evidence type="ECO:0000256" key="2">
    <source>
        <dbReference type="ARBA" id="ARBA00022448"/>
    </source>
</evidence>
<comment type="similarity">
    <text evidence="1">Belongs to the ABC transporter superfamily.</text>
</comment>
<keyword evidence="4" id="KW-0997">Cell inner membrane</keyword>
<evidence type="ECO:0000256" key="7">
    <source>
        <dbReference type="ARBA" id="ARBA00022967"/>
    </source>
</evidence>
<evidence type="ECO:0000256" key="3">
    <source>
        <dbReference type="ARBA" id="ARBA00022475"/>
    </source>
</evidence>
<dbReference type="Pfam" id="PF00005">
    <property type="entry name" value="ABC_tran"/>
    <property type="match status" value="1"/>
</dbReference>
<reference evidence="10" key="1">
    <citation type="submission" date="2023-06" db="EMBL/GenBank/DDBJ databases">
        <authorList>
            <person name="Zhang S."/>
        </authorList>
    </citation>
    <scope>NUCLEOTIDE SEQUENCE</scope>
    <source>
        <strain evidence="10">SG2303</strain>
    </source>
</reference>
<evidence type="ECO:0000256" key="5">
    <source>
        <dbReference type="ARBA" id="ARBA00022741"/>
    </source>
</evidence>
<dbReference type="SUPFAM" id="SSF52540">
    <property type="entry name" value="P-loop containing nucleoside triphosphate hydrolases"/>
    <property type="match status" value="1"/>
</dbReference>
<evidence type="ECO:0000313" key="11">
    <source>
        <dbReference type="Proteomes" id="UP001168540"/>
    </source>
</evidence>
<gene>
    <name evidence="10" type="ORF">QU481_14450</name>
</gene>
<evidence type="ECO:0000313" key="10">
    <source>
        <dbReference type="EMBL" id="MDN0076087.1"/>
    </source>
</evidence>
<dbReference type="InterPro" id="IPR017871">
    <property type="entry name" value="ABC_transporter-like_CS"/>
</dbReference>